<dbReference type="Pfam" id="PF12852">
    <property type="entry name" value="Cupin_6"/>
    <property type="match status" value="1"/>
</dbReference>
<dbReference type="InterPro" id="IPR018060">
    <property type="entry name" value="HTH_AraC"/>
</dbReference>
<accession>A0A2A2CZX3</accession>
<dbReference type="SMART" id="SM00342">
    <property type="entry name" value="HTH_ARAC"/>
    <property type="match status" value="1"/>
</dbReference>
<evidence type="ECO:0000313" key="5">
    <source>
        <dbReference type="EMBL" id="PAU44757.1"/>
    </source>
</evidence>
<proteinExistence type="predicted"/>
<gene>
    <name evidence="5" type="ORF">CK936_33170</name>
</gene>
<name>A0A2A2CZX3_9ACTN</name>
<dbReference type="InterPro" id="IPR018062">
    <property type="entry name" value="HTH_AraC-typ_CS"/>
</dbReference>
<dbReference type="Proteomes" id="UP000218944">
    <property type="component" value="Unassembled WGS sequence"/>
</dbReference>
<protein>
    <submittedName>
        <fullName evidence="5">AraC family transcriptional regulator</fullName>
    </submittedName>
</protein>
<evidence type="ECO:0000256" key="3">
    <source>
        <dbReference type="ARBA" id="ARBA00023163"/>
    </source>
</evidence>
<dbReference type="Pfam" id="PF12833">
    <property type="entry name" value="HTH_18"/>
    <property type="match status" value="1"/>
</dbReference>
<evidence type="ECO:0000256" key="2">
    <source>
        <dbReference type="ARBA" id="ARBA00023125"/>
    </source>
</evidence>
<dbReference type="GO" id="GO:0043565">
    <property type="term" value="F:sequence-specific DNA binding"/>
    <property type="evidence" value="ECO:0007669"/>
    <property type="project" value="InterPro"/>
</dbReference>
<dbReference type="InterPro" id="IPR032783">
    <property type="entry name" value="AraC_lig"/>
</dbReference>
<keyword evidence="1" id="KW-0805">Transcription regulation</keyword>
<dbReference type="InterPro" id="IPR050204">
    <property type="entry name" value="AraC_XylS_family_regulators"/>
</dbReference>
<dbReference type="EMBL" id="NSJV01000626">
    <property type="protein sequence ID" value="PAU44757.1"/>
    <property type="molecule type" value="Genomic_DNA"/>
</dbReference>
<evidence type="ECO:0000313" key="6">
    <source>
        <dbReference type="Proteomes" id="UP000218944"/>
    </source>
</evidence>
<dbReference type="Gene3D" id="1.10.10.60">
    <property type="entry name" value="Homeodomain-like"/>
    <property type="match status" value="1"/>
</dbReference>
<dbReference type="PANTHER" id="PTHR46796">
    <property type="entry name" value="HTH-TYPE TRANSCRIPTIONAL ACTIVATOR RHAS-RELATED"/>
    <property type="match status" value="1"/>
</dbReference>
<dbReference type="GO" id="GO:0003700">
    <property type="term" value="F:DNA-binding transcription factor activity"/>
    <property type="evidence" value="ECO:0007669"/>
    <property type="project" value="InterPro"/>
</dbReference>
<comment type="caution">
    <text evidence="5">The sequence shown here is derived from an EMBL/GenBank/DDBJ whole genome shotgun (WGS) entry which is preliminary data.</text>
</comment>
<dbReference type="PROSITE" id="PS01124">
    <property type="entry name" value="HTH_ARAC_FAMILY_2"/>
    <property type="match status" value="1"/>
</dbReference>
<dbReference type="SUPFAM" id="SSF46689">
    <property type="entry name" value="Homeodomain-like"/>
    <property type="match status" value="2"/>
</dbReference>
<dbReference type="AlphaFoldDB" id="A0A2A2CZX3"/>
<dbReference type="PROSITE" id="PS00041">
    <property type="entry name" value="HTH_ARAC_FAMILY_1"/>
    <property type="match status" value="1"/>
</dbReference>
<feature type="domain" description="HTH araC/xylS-type" evidence="4">
    <location>
        <begin position="202"/>
        <end position="300"/>
    </location>
</feature>
<evidence type="ECO:0000256" key="1">
    <source>
        <dbReference type="ARBA" id="ARBA00023015"/>
    </source>
</evidence>
<organism evidence="5 6">
    <name type="scientific">Streptomyces albireticuli</name>
    <dbReference type="NCBI Taxonomy" id="1940"/>
    <lineage>
        <taxon>Bacteria</taxon>
        <taxon>Bacillati</taxon>
        <taxon>Actinomycetota</taxon>
        <taxon>Actinomycetes</taxon>
        <taxon>Kitasatosporales</taxon>
        <taxon>Streptomycetaceae</taxon>
        <taxon>Streptomyces</taxon>
    </lineage>
</organism>
<dbReference type="PANTHER" id="PTHR46796:SF13">
    <property type="entry name" value="HTH-TYPE TRANSCRIPTIONAL ACTIVATOR RHAS"/>
    <property type="match status" value="1"/>
</dbReference>
<dbReference type="RefSeq" id="WP_095584644.1">
    <property type="nucleotide sequence ID" value="NZ_JAJQQQ010000012.1"/>
</dbReference>
<keyword evidence="6" id="KW-1185">Reference proteome</keyword>
<keyword evidence="2" id="KW-0238">DNA-binding</keyword>
<keyword evidence="3" id="KW-0804">Transcription</keyword>
<dbReference type="InterPro" id="IPR009057">
    <property type="entry name" value="Homeodomain-like_sf"/>
</dbReference>
<sequence length="322" mass="34318">MDPFDDLLRGVRANGALFGGSVLSPPWALRFTGDAYLTLCVPLRGEGWIVPGGGGEPRRIRVGDGAIVRGPEPFVFTDDPASAARPELTRDIRCGEPGGRERGDGAADGRTVLMAGAYRVRGEVPRRLLRVLPPVVVVPDDGDCSGMRAYLEGQLAAVRPGRQIVVDRLLDWLLVCTLRDWFDRPEAARPAWYRALGDDAVGPALRAMHDEPGRPWTLASLAAEAGVSRSTFAKRFNDLLAEPPLAYLTDWRMALAADLLAEPGATIAGVARRVGYADAFGFSAAFKRVRGTSPSAHRAAVTAVPGEALSGSLVGVAAEVEQ</sequence>
<reference evidence="5 6" key="1">
    <citation type="submission" date="2017-08" db="EMBL/GenBank/DDBJ databases">
        <title>Genome sequence of Streptomyces albireticuli NRRL B-1670.</title>
        <authorList>
            <person name="Graham D.E."/>
            <person name="Mahan K.M."/>
            <person name="Klingeman D.M."/>
            <person name="Hettich R.L."/>
            <person name="Parry R.J."/>
            <person name="Spain J.C."/>
        </authorList>
    </citation>
    <scope>NUCLEOTIDE SEQUENCE [LARGE SCALE GENOMIC DNA]</scope>
    <source>
        <strain evidence="5 6">NRRL B-1670</strain>
    </source>
</reference>
<evidence type="ECO:0000259" key="4">
    <source>
        <dbReference type="PROSITE" id="PS01124"/>
    </source>
</evidence>